<dbReference type="Proteomes" id="UP001652582">
    <property type="component" value="Chromosome 21"/>
</dbReference>
<keyword evidence="3 12" id="KW-0813">Transport</keyword>
<dbReference type="RefSeq" id="XP_052744148.1">
    <property type="nucleotide sequence ID" value="XM_052888188.1"/>
</dbReference>
<evidence type="ECO:0000256" key="7">
    <source>
        <dbReference type="ARBA" id="ARBA00023053"/>
    </source>
</evidence>
<evidence type="ECO:0000256" key="12">
    <source>
        <dbReference type="RuleBase" id="RU000679"/>
    </source>
</evidence>
<evidence type="ECO:0000256" key="4">
    <source>
        <dbReference type="ARBA" id="ARBA00022461"/>
    </source>
</evidence>
<evidence type="ECO:0000256" key="1">
    <source>
        <dbReference type="ARBA" id="ARBA00004141"/>
    </source>
</evidence>
<sequence>MAFVLSLLLYTRFADIPTRVAIENQYASIHNMSFPAITICSPNQITISSAKHFQKTLVEGNITVDLKSVLPRLLGFYELFGDKRPEELANLQSLITLNRYSDLVFHKMMARPFGISAFSPYQIVQALEVMGMVPQSCEDFLKLCYLKQKPYPSCRGLFQPILTKHGMCCIFNSIYKYNYKTSFRNERVQNFEPYKASVGGMGDDLTVVTDYEPNNALSGTLVLAGAVRVRKIMFTEPNEFPADDESNLVHPYSESFHSIQATYTYCSDEVTTLPYWSRQCYFHDEYNLPYFKEFHNSECDLLCFVHAVESFCHCTMIYTPHLRAHRACNITSIDCIVQTTLEMNKWHRADSCECLRDCVSVRYHVEVSIGNLQALPYLVHNL</sequence>
<evidence type="ECO:0000256" key="3">
    <source>
        <dbReference type="ARBA" id="ARBA00022448"/>
    </source>
</evidence>
<evidence type="ECO:0000313" key="13">
    <source>
        <dbReference type="Proteomes" id="UP001652582"/>
    </source>
</evidence>
<dbReference type="InterPro" id="IPR001873">
    <property type="entry name" value="ENaC"/>
</dbReference>
<dbReference type="PANTHER" id="PTHR11690:SF237">
    <property type="entry name" value="PICKPOCKET 16-RELATED"/>
    <property type="match status" value="1"/>
</dbReference>
<name>A0ABM3LYK6_BICAN</name>
<reference evidence="14" key="1">
    <citation type="submission" date="2025-08" db="UniProtKB">
        <authorList>
            <consortium name="RefSeq"/>
        </authorList>
    </citation>
    <scope>IDENTIFICATION</scope>
</reference>
<evidence type="ECO:0000256" key="6">
    <source>
        <dbReference type="ARBA" id="ARBA00022989"/>
    </source>
</evidence>
<proteinExistence type="inferred from homology"/>
<comment type="similarity">
    <text evidence="2 12">Belongs to the amiloride-sensitive sodium channel (TC 1.A.6) family.</text>
</comment>
<keyword evidence="11 12" id="KW-0407">Ion channel</keyword>
<dbReference type="PANTHER" id="PTHR11690">
    <property type="entry name" value="AMILORIDE-SENSITIVE SODIUM CHANNEL-RELATED"/>
    <property type="match status" value="1"/>
</dbReference>
<keyword evidence="5 12" id="KW-0812">Transmembrane</keyword>
<evidence type="ECO:0000256" key="5">
    <source>
        <dbReference type="ARBA" id="ARBA00022692"/>
    </source>
</evidence>
<keyword evidence="7" id="KW-0915">Sodium</keyword>
<keyword evidence="10 12" id="KW-0739">Sodium transport</keyword>
<evidence type="ECO:0000256" key="2">
    <source>
        <dbReference type="ARBA" id="ARBA00007193"/>
    </source>
</evidence>
<accession>A0ABM3LYK6</accession>
<evidence type="ECO:0000256" key="9">
    <source>
        <dbReference type="ARBA" id="ARBA00023136"/>
    </source>
</evidence>
<evidence type="ECO:0000313" key="14">
    <source>
        <dbReference type="RefSeq" id="XP_052744148.1"/>
    </source>
</evidence>
<organism evidence="13 14">
    <name type="scientific">Bicyclus anynana</name>
    <name type="common">Squinting bush brown butterfly</name>
    <dbReference type="NCBI Taxonomy" id="110368"/>
    <lineage>
        <taxon>Eukaryota</taxon>
        <taxon>Metazoa</taxon>
        <taxon>Ecdysozoa</taxon>
        <taxon>Arthropoda</taxon>
        <taxon>Hexapoda</taxon>
        <taxon>Insecta</taxon>
        <taxon>Pterygota</taxon>
        <taxon>Neoptera</taxon>
        <taxon>Endopterygota</taxon>
        <taxon>Lepidoptera</taxon>
        <taxon>Glossata</taxon>
        <taxon>Ditrysia</taxon>
        <taxon>Papilionoidea</taxon>
        <taxon>Nymphalidae</taxon>
        <taxon>Satyrinae</taxon>
        <taxon>Satyrini</taxon>
        <taxon>Mycalesina</taxon>
        <taxon>Bicyclus</taxon>
    </lineage>
</organism>
<dbReference type="Gene3D" id="2.60.470.10">
    <property type="entry name" value="Acid-sensing ion channels like domains"/>
    <property type="match status" value="1"/>
</dbReference>
<dbReference type="Pfam" id="PF00858">
    <property type="entry name" value="ASC"/>
    <property type="match status" value="1"/>
</dbReference>
<keyword evidence="6" id="KW-1133">Transmembrane helix</keyword>
<gene>
    <name evidence="14" type="primary">LOC112058382</name>
</gene>
<evidence type="ECO:0000256" key="11">
    <source>
        <dbReference type="ARBA" id="ARBA00023303"/>
    </source>
</evidence>
<evidence type="ECO:0000256" key="10">
    <source>
        <dbReference type="ARBA" id="ARBA00023201"/>
    </source>
</evidence>
<dbReference type="GeneID" id="112058382"/>
<protein>
    <submittedName>
        <fullName evidence="14">Uncharacterized protein LOC112058382</fullName>
    </submittedName>
</protein>
<evidence type="ECO:0000256" key="8">
    <source>
        <dbReference type="ARBA" id="ARBA00023065"/>
    </source>
</evidence>
<keyword evidence="8 12" id="KW-0406">Ion transport</keyword>
<keyword evidence="9" id="KW-0472">Membrane</keyword>
<keyword evidence="13" id="KW-1185">Reference proteome</keyword>
<keyword evidence="4 12" id="KW-0894">Sodium channel</keyword>
<comment type="subcellular location">
    <subcellularLocation>
        <location evidence="1">Membrane</location>
        <topology evidence="1">Multi-pass membrane protein</topology>
    </subcellularLocation>
</comment>